<evidence type="ECO:0000313" key="4">
    <source>
        <dbReference type="Proteomes" id="UP000654345"/>
    </source>
</evidence>
<dbReference type="EMBL" id="BNJG01000003">
    <property type="protein sequence ID" value="GHO58231.1"/>
    <property type="molecule type" value="Genomic_DNA"/>
</dbReference>
<dbReference type="InterPro" id="IPR047951">
    <property type="entry name" value="Transpos_ISL3"/>
</dbReference>
<keyword evidence="1" id="KW-0472">Membrane</keyword>
<gene>
    <name evidence="3" type="ORF">KSB_67060</name>
</gene>
<sequence length="199" mass="22262">MVAMIWGIGPAVFSIVLGVIAIAIFLTTNVFTPDITTDLLIAGPFVFLQLVAVVTVMYLERGHPRRIQKYSVKTAMWLFVRDPKKLDESEREDLAAYCQASTALKKAYNLLQAFLSMVHTREGQRLETWLARVVESGLPELQSFAAGIEKDKDAVRAGLTWSINNGMVEGHVTKLKLIKRTMYGRAGFALLRQRVLHAL</sequence>
<accession>A0ABQ3UZS9</accession>
<evidence type="ECO:0000313" key="3">
    <source>
        <dbReference type="EMBL" id="GHO58231.1"/>
    </source>
</evidence>
<dbReference type="Pfam" id="PF01610">
    <property type="entry name" value="DDE_Tnp_ISL3"/>
    <property type="match status" value="1"/>
</dbReference>
<feature type="transmembrane region" description="Helical" evidence="1">
    <location>
        <begin position="7"/>
        <end position="27"/>
    </location>
</feature>
<protein>
    <recommendedName>
        <fullName evidence="2">Transposase IS204/IS1001/IS1096/IS1165 DDE domain-containing protein</fullName>
    </recommendedName>
</protein>
<dbReference type="PANTHER" id="PTHR33498:SF1">
    <property type="entry name" value="TRANSPOSASE FOR INSERTION SEQUENCE ELEMENT IS1557"/>
    <property type="match status" value="1"/>
</dbReference>
<name>A0ABQ3UZS9_9CHLR</name>
<keyword evidence="1" id="KW-1133">Transmembrane helix</keyword>
<evidence type="ECO:0000259" key="2">
    <source>
        <dbReference type="Pfam" id="PF01610"/>
    </source>
</evidence>
<dbReference type="Proteomes" id="UP000654345">
    <property type="component" value="Unassembled WGS sequence"/>
</dbReference>
<feature type="transmembrane region" description="Helical" evidence="1">
    <location>
        <begin position="39"/>
        <end position="59"/>
    </location>
</feature>
<feature type="domain" description="Transposase IS204/IS1001/IS1096/IS1165 DDE" evidence="2">
    <location>
        <begin position="67"/>
        <end position="194"/>
    </location>
</feature>
<dbReference type="PANTHER" id="PTHR33498">
    <property type="entry name" value="TRANSPOSASE FOR INSERTION SEQUENCE ELEMENT IS1557"/>
    <property type="match status" value="1"/>
</dbReference>
<keyword evidence="4" id="KW-1185">Reference proteome</keyword>
<proteinExistence type="predicted"/>
<keyword evidence="1" id="KW-0812">Transmembrane</keyword>
<comment type="caution">
    <text evidence="3">The sequence shown here is derived from an EMBL/GenBank/DDBJ whole genome shotgun (WGS) entry which is preliminary data.</text>
</comment>
<dbReference type="InterPro" id="IPR002560">
    <property type="entry name" value="Transposase_DDE"/>
</dbReference>
<organism evidence="3 4">
    <name type="scientific">Ktedonobacter robiniae</name>
    <dbReference type="NCBI Taxonomy" id="2778365"/>
    <lineage>
        <taxon>Bacteria</taxon>
        <taxon>Bacillati</taxon>
        <taxon>Chloroflexota</taxon>
        <taxon>Ktedonobacteria</taxon>
        <taxon>Ktedonobacterales</taxon>
        <taxon>Ktedonobacteraceae</taxon>
        <taxon>Ktedonobacter</taxon>
    </lineage>
</organism>
<reference evidence="3 4" key="1">
    <citation type="journal article" date="2021" name="Int. J. Syst. Evol. Microbiol.">
        <title>Reticulibacter mediterranei gen. nov., sp. nov., within the new family Reticulibacteraceae fam. nov., and Ktedonospora formicarum gen. nov., sp. nov., Ktedonobacter robiniae sp. nov., Dictyobacter formicarum sp. nov. and Dictyobacter arantiisoli sp. nov., belonging to the class Ktedonobacteria.</title>
        <authorList>
            <person name="Yabe S."/>
            <person name="Zheng Y."/>
            <person name="Wang C.M."/>
            <person name="Sakai Y."/>
            <person name="Abe K."/>
            <person name="Yokota A."/>
            <person name="Donadio S."/>
            <person name="Cavaletti L."/>
            <person name="Monciardini P."/>
        </authorList>
    </citation>
    <scope>NUCLEOTIDE SEQUENCE [LARGE SCALE GENOMIC DNA]</scope>
    <source>
        <strain evidence="3 4">SOSP1-30</strain>
    </source>
</reference>
<evidence type="ECO:0000256" key="1">
    <source>
        <dbReference type="SAM" id="Phobius"/>
    </source>
</evidence>